<dbReference type="SUPFAM" id="SSF52047">
    <property type="entry name" value="RNI-like"/>
    <property type="match status" value="1"/>
</dbReference>
<evidence type="ECO:0000313" key="3">
    <source>
        <dbReference type="EMBL" id="VFQ74475.1"/>
    </source>
</evidence>
<organism evidence="3 4">
    <name type="scientific">Cuscuta campestris</name>
    <dbReference type="NCBI Taxonomy" id="132261"/>
    <lineage>
        <taxon>Eukaryota</taxon>
        <taxon>Viridiplantae</taxon>
        <taxon>Streptophyta</taxon>
        <taxon>Embryophyta</taxon>
        <taxon>Tracheophyta</taxon>
        <taxon>Spermatophyta</taxon>
        <taxon>Magnoliopsida</taxon>
        <taxon>eudicotyledons</taxon>
        <taxon>Gunneridae</taxon>
        <taxon>Pentapetalae</taxon>
        <taxon>asterids</taxon>
        <taxon>lamiids</taxon>
        <taxon>Solanales</taxon>
        <taxon>Convolvulaceae</taxon>
        <taxon>Cuscuteae</taxon>
        <taxon>Cuscuta</taxon>
        <taxon>Cuscuta subgen. Grammica</taxon>
        <taxon>Cuscuta sect. Cleistogrammica</taxon>
    </lineage>
</organism>
<dbReference type="PANTHER" id="PTHR31639">
    <property type="entry name" value="F-BOX PROTEIN-LIKE"/>
    <property type="match status" value="1"/>
</dbReference>
<gene>
    <name evidence="3" type="ORF">CCAM_LOCUS16251</name>
</gene>
<dbReference type="InterPro" id="IPR032675">
    <property type="entry name" value="LRR_dom_sf"/>
</dbReference>
<dbReference type="SUPFAM" id="SSF81383">
    <property type="entry name" value="F-box domain"/>
    <property type="match status" value="1"/>
</dbReference>
<reference evidence="3 4" key="1">
    <citation type="submission" date="2018-04" db="EMBL/GenBank/DDBJ databases">
        <authorList>
            <person name="Vogel A."/>
        </authorList>
    </citation>
    <scope>NUCLEOTIDE SEQUENCE [LARGE SCALE GENOMIC DNA]</scope>
</reference>
<evidence type="ECO:0000259" key="1">
    <source>
        <dbReference type="Pfam" id="PF12937"/>
    </source>
</evidence>
<proteinExistence type="predicted"/>
<dbReference type="InterPro" id="IPR036047">
    <property type="entry name" value="F-box-like_dom_sf"/>
</dbReference>
<feature type="domain" description="F-box" evidence="1">
    <location>
        <begin position="23"/>
        <end position="55"/>
    </location>
</feature>
<sequence length="465" mass="54122">MRKNSKRIKLSLCGHVEEFPREELPLEVIGDILSRVRVARDVIKASLTCKKWREAYRKHLHALSLEASHIKAFYGRYFRRAPDVELSISKMIFESPGLQKLSIRMCADYKFPVSLVVAWLMFVRENLLELFYEDTTSFDVNVLYIFKMQRLETLSLCDYKIKRVKPNSLRFPYLTSLTLCRVGIPVHDLNRFLHSFPKLERLKLDAPFPHYPDDMSFSQDKVLNVLCPTLKMLFLDNLKLFKFILEKSSVEHLQVKRCYFVSLKVFGDNTLRGFKMSCSKVRLLAVKETDNVESFEIINSHFTESNWFPMAIRSPNLKNLKTFRFWGFKQPSTCPAAVEGIFPNGSRVVLDFKQMAICLPQLSHLAMLCEGVDGLVYRFGGSTSLEKVVVLEMGCDGSKRFGKWAEKLLKCCPNAKKVIVHWVFPEGRNSDHLKDLSKQSTSMVEMMMKYRHIQWKIAYMYDSDY</sequence>
<dbReference type="EMBL" id="OOIL02001339">
    <property type="protein sequence ID" value="VFQ74475.1"/>
    <property type="molecule type" value="Genomic_DNA"/>
</dbReference>
<dbReference type="InterPro" id="IPR055411">
    <property type="entry name" value="LRR_FXL15/At3g58940/PEG3-like"/>
</dbReference>
<dbReference type="Pfam" id="PF24758">
    <property type="entry name" value="LRR_At5g56370"/>
    <property type="match status" value="1"/>
</dbReference>
<dbReference type="CDD" id="cd09917">
    <property type="entry name" value="F-box_SF"/>
    <property type="match status" value="1"/>
</dbReference>
<dbReference type="Gene3D" id="1.20.1280.50">
    <property type="match status" value="1"/>
</dbReference>
<dbReference type="Proteomes" id="UP000595140">
    <property type="component" value="Unassembled WGS sequence"/>
</dbReference>
<evidence type="ECO:0000313" key="4">
    <source>
        <dbReference type="Proteomes" id="UP000595140"/>
    </source>
</evidence>
<dbReference type="Gene3D" id="3.80.10.10">
    <property type="entry name" value="Ribonuclease Inhibitor"/>
    <property type="match status" value="1"/>
</dbReference>
<dbReference type="AlphaFoldDB" id="A0A484LD90"/>
<protein>
    <recommendedName>
        <fullName evidence="5">F-box domain-containing protein</fullName>
    </recommendedName>
</protein>
<dbReference type="OrthoDB" id="1732255at2759"/>
<dbReference type="Pfam" id="PF12937">
    <property type="entry name" value="F-box-like"/>
    <property type="match status" value="1"/>
</dbReference>
<accession>A0A484LD90</accession>
<evidence type="ECO:0000259" key="2">
    <source>
        <dbReference type="Pfam" id="PF24758"/>
    </source>
</evidence>
<keyword evidence="4" id="KW-1185">Reference proteome</keyword>
<evidence type="ECO:0008006" key="5">
    <source>
        <dbReference type="Google" id="ProtNLM"/>
    </source>
</evidence>
<dbReference type="InterPro" id="IPR001810">
    <property type="entry name" value="F-box_dom"/>
</dbReference>
<feature type="domain" description="F-box/LRR-repeat protein 15/At3g58940/PEG3-like LRR" evidence="2">
    <location>
        <begin position="144"/>
        <end position="206"/>
    </location>
</feature>
<dbReference type="PANTHER" id="PTHR31639:SF256">
    <property type="entry name" value="OS07G0242900 PROTEIN"/>
    <property type="match status" value="1"/>
</dbReference>
<name>A0A484LD90_9ASTE</name>